<protein>
    <recommendedName>
        <fullName evidence="8">C2H2-type domain-containing protein</fullName>
    </recommendedName>
</protein>
<dbReference type="SUPFAM" id="SSF57667">
    <property type="entry name" value="beta-beta-alpha zinc fingers"/>
    <property type="match status" value="4"/>
</dbReference>
<evidence type="ECO:0000256" key="3">
    <source>
        <dbReference type="ARBA" id="ARBA00022771"/>
    </source>
</evidence>
<gene>
    <name evidence="9" type="ORF">RRG08_056502</name>
</gene>
<feature type="domain" description="C2H2-type" evidence="8">
    <location>
        <begin position="392"/>
        <end position="419"/>
    </location>
</feature>
<feature type="region of interest" description="Disordered" evidence="7">
    <location>
        <begin position="284"/>
        <end position="303"/>
    </location>
</feature>
<dbReference type="InterPro" id="IPR050826">
    <property type="entry name" value="Krueppel_C2H2_ZnFinger"/>
</dbReference>
<feature type="domain" description="C2H2-type" evidence="8">
    <location>
        <begin position="420"/>
        <end position="447"/>
    </location>
</feature>
<feature type="domain" description="C2H2-type" evidence="8">
    <location>
        <begin position="107"/>
        <end position="129"/>
    </location>
</feature>
<evidence type="ECO:0000256" key="4">
    <source>
        <dbReference type="ARBA" id="ARBA00022833"/>
    </source>
</evidence>
<feature type="region of interest" description="Disordered" evidence="7">
    <location>
        <begin position="806"/>
        <end position="825"/>
    </location>
</feature>
<dbReference type="InterPro" id="IPR036236">
    <property type="entry name" value="Znf_C2H2_sf"/>
</dbReference>
<dbReference type="PROSITE" id="PS50157">
    <property type="entry name" value="ZINC_FINGER_C2H2_2"/>
    <property type="match status" value="9"/>
</dbReference>
<dbReference type="EMBL" id="JAWDGP010005929">
    <property type="protein sequence ID" value="KAK3749713.1"/>
    <property type="molecule type" value="Genomic_DNA"/>
</dbReference>
<evidence type="ECO:0000256" key="5">
    <source>
        <dbReference type="ARBA" id="ARBA00023242"/>
    </source>
</evidence>
<keyword evidence="10" id="KW-1185">Reference proteome</keyword>
<keyword evidence="3 6" id="KW-0863">Zinc-finger</keyword>
<dbReference type="PANTHER" id="PTHR24377">
    <property type="entry name" value="IP01015P-RELATED"/>
    <property type="match status" value="1"/>
</dbReference>
<feature type="region of interest" description="Disordered" evidence="7">
    <location>
        <begin position="318"/>
        <end position="347"/>
    </location>
</feature>
<evidence type="ECO:0000256" key="6">
    <source>
        <dbReference type="PROSITE-ProRule" id="PRU00042"/>
    </source>
</evidence>
<feature type="region of interest" description="Disordered" evidence="7">
    <location>
        <begin position="1"/>
        <end position="42"/>
    </location>
</feature>
<keyword evidence="4" id="KW-0862">Zinc</keyword>
<feature type="domain" description="C2H2-type" evidence="8">
    <location>
        <begin position="217"/>
        <end position="246"/>
    </location>
</feature>
<evidence type="ECO:0000313" key="10">
    <source>
        <dbReference type="Proteomes" id="UP001283361"/>
    </source>
</evidence>
<reference evidence="9" key="1">
    <citation type="journal article" date="2023" name="G3 (Bethesda)">
        <title>A reference genome for the long-term kleptoplast-retaining sea slug Elysia crispata morphotype clarki.</title>
        <authorList>
            <person name="Eastman K.E."/>
            <person name="Pendleton A.L."/>
            <person name="Shaikh M.A."/>
            <person name="Suttiyut T."/>
            <person name="Ogas R."/>
            <person name="Tomko P."/>
            <person name="Gavelis G."/>
            <person name="Widhalm J.R."/>
            <person name="Wisecaver J.H."/>
        </authorList>
    </citation>
    <scope>NUCLEOTIDE SEQUENCE</scope>
    <source>
        <strain evidence="9">ECLA1</strain>
    </source>
</reference>
<evidence type="ECO:0000256" key="2">
    <source>
        <dbReference type="ARBA" id="ARBA00022737"/>
    </source>
</evidence>
<dbReference type="InterPro" id="IPR013087">
    <property type="entry name" value="Znf_C2H2_type"/>
</dbReference>
<feature type="domain" description="C2H2-type" evidence="8">
    <location>
        <begin position="351"/>
        <end position="379"/>
    </location>
</feature>
<feature type="domain" description="C2H2-type" evidence="8">
    <location>
        <begin position="503"/>
        <end position="531"/>
    </location>
</feature>
<evidence type="ECO:0000256" key="7">
    <source>
        <dbReference type="SAM" id="MobiDB-lite"/>
    </source>
</evidence>
<feature type="domain" description="C2H2-type" evidence="8">
    <location>
        <begin position="135"/>
        <end position="162"/>
    </location>
</feature>
<dbReference type="SMART" id="SM00355">
    <property type="entry name" value="ZnF_C2H2"/>
    <property type="match status" value="11"/>
</dbReference>
<name>A0AAE0YM46_9GAST</name>
<feature type="region of interest" description="Disordered" evidence="7">
    <location>
        <begin position="1018"/>
        <end position="1040"/>
    </location>
</feature>
<evidence type="ECO:0000313" key="9">
    <source>
        <dbReference type="EMBL" id="KAK3749713.1"/>
    </source>
</evidence>
<comment type="caution">
    <text evidence="9">The sequence shown here is derived from an EMBL/GenBank/DDBJ whole genome shotgun (WGS) entry which is preliminary data.</text>
</comment>
<evidence type="ECO:0000256" key="1">
    <source>
        <dbReference type="ARBA" id="ARBA00022723"/>
    </source>
</evidence>
<keyword evidence="5" id="KW-0539">Nucleus</keyword>
<keyword evidence="1" id="KW-0479">Metal-binding</keyword>
<feature type="compositionally biased region" description="Basic and acidic residues" evidence="7">
    <location>
        <begin position="1"/>
        <end position="15"/>
    </location>
</feature>
<accession>A0AAE0YM46</accession>
<dbReference type="Proteomes" id="UP001283361">
    <property type="component" value="Unassembled WGS sequence"/>
</dbReference>
<feature type="domain" description="C2H2-type" evidence="8">
    <location>
        <begin position="79"/>
        <end position="106"/>
    </location>
</feature>
<organism evidence="9 10">
    <name type="scientific">Elysia crispata</name>
    <name type="common">lettuce slug</name>
    <dbReference type="NCBI Taxonomy" id="231223"/>
    <lineage>
        <taxon>Eukaryota</taxon>
        <taxon>Metazoa</taxon>
        <taxon>Spiralia</taxon>
        <taxon>Lophotrochozoa</taxon>
        <taxon>Mollusca</taxon>
        <taxon>Gastropoda</taxon>
        <taxon>Heterobranchia</taxon>
        <taxon>Euthyneura</taxon>
        <taxon>Panpulmonata</taxon>
        <taxon>Sacoglossa</taxon>
        <taxon>Placobranchoidea</taxon>
        <taxon>Plakobranchidae</taxon>
        <taxon>Elysia</taxon>
    </lineage>
</organism>
<keyword evidence="2" id="KW-0677">Repeat</keyword>
<evidence type="ECO:0000259" key="8">
    <source>
        <dbReference type="PROSITE" id="PS50157"/>
    </source>
</evidence>
<dbReference type="GO" id="GO:0008270">
    <property type="term" value="F:zinc ion binding"/>
    <property type="evidence" value="ECO:0007669"/>
    <property type="project" value="UniProtKB-KW"/>
</dbReference>
<feature type="compositionally biased region" description="Basic and acidic residues" evidence="7">
    <location>
        <begin position="27"/>
        <end position="42"/>
    </location>
</feature>
<feature type="compositionally biased region" description="Basic and acidic residues" evidence="7">
    <location>
        <begin position="330"/>
        <end position="342"/>
    </location>
</feature>
<sequence>MSDNESFHEEPRAENYPDTDIDEDFGSVEKDGDVSSEDAQHLETDVYISTQKVEKKKEKCGNKPKVKMKTLTIDGQLVYFCKICDKIFTRRKDKLNHELAHSGETMLTCTECGKEYLHESSLASHMRTHDVDPLFLCDLCPKMFAQSHHLKTHILSHSEPTNLACKTCYKEFATAHDLNHHNRSQIKQEISQFWCKMCKVYFCRTHGPECRKRIHAYCCSACNELFFTQKKLRIHMKKFAHFSQDKPDYIEPLTEEELYPHKVPESVKRSQSVKESSILKQSYQNISSKEAKRPAEDLENMVPRKKFKLSPRKIFLEDEQSSTSLQDSAPEGKHGTDSELRSPSKYRKGKPYCKKCNKSFKDSFHLDRHRAAMHEDTAMDFPSKQASPLTSFTCKICKAGFATKEDLERHGFKHSGERMHVCPMCGEEFPQASQLTRHLKTHMGDHPYHCSQCGKSFRLKIQLIQHVRLHIVQDANSCDKCPSKFNTRAELQDHTLQVHREGVKCHLCGKVFNQRARLLTHLRLQHCTTEPESSIKCLTQFGLKRSVSMQDEDRLSFTDIKTEPCGSDSESEQSFCSSFTRDSEKSDVFKFSSDESYSFKTAMAKERIRLRRRWRRNQQKLLDQVTNHQLHVKEIKAEFIGTEESLFPVVKNEFDVKEEGDEDDAQLVLDMMVELNVVQSEGANITTVYANLTHKPPTKAVSHLLPTAKDPALYGNHIAESLHKNSLNGCENAGNVVSTTPLLNFPSMLDKDNNFNREDEEKELARCDNMVMFEFDPEELGINEDDITNLSQLVHSPDIKQQQRVLEVNSNSQSDDGKLYHSQNSSQAFSAVTGSSSISHATSSLSTVDTPSAAHSGLARLQEVFQNSSKYLPLTKSDKSGVSTHVKQSESFSLNQPLNAGAISKGQSDEDVRVLKSLEKEGKMTKNKNLHRKSQDSFKTVFTDAAGKSQDVGNSELLFMKPFANDKHNTWKSSQSQNVSQPPNLKKNCKALVNASGAEKIPLSAIVKEPKLKMTKHDLPQSNISRPVKKYSPSHSSSSSSSVAATCLHSQSSNVFNVNTSLFSLLQTTSAPSASAAISYTSTSSVPETRTTNIQQESEFYLNQREDRQLTVPSHQPSVTSSAIVIQPSSIFDTNNPLLRDMNMMDLVRAFTPAPVLSTPQPRVIPTRLPEPDSVQTLQPHNLSMAHPVNVSVPPIPGTLPFQSPFVLSQTPGMSLPSFATLDKPNHVDLQLMQPSGITPNLSNSTNQMFGLGMQGDSGFTGQHQTSLIHQNFRNTMPVNPGLGPPFDVSLQQQQQQFVCGQPDMSSLMNLNCMLSSGSLSSGVVGGEAASVLSAQMRSLQESALKDSLYHSVAHSNGFQQNYGGMLVSGANPQLQPNIGALGSGGLNPGSFNLGAGGVAGPVNFPSLPGGPPVGFGGQIPSTPQPQMINIFNGDLASVFPGSLGFPNALGPQAMNQLSSNLLNQPLMQPGGPTSFPANLIGVLGPSDPSSFPSHFTGSGGLNPGSFNLGAGGVAGPVNFPSLPGGPPVGFGGQIPSTPQPQMINIFNGDLASVFPGSLGFPNALGPQAMNQLSSNLLNQPLMQPGGPTSFPANLIGVLGPSDPSSFPSHFTGFPHL</sequence>
<dbReference type="FunFam" id="3.30.160.60:FF:000446">
    <property type="entry name" value="Zinc finger protein"/>
    <property type="match status" value="1"/>
</dbReference>
<dbReference type="FunFam" id="3.30.160.60:FF:000065">
    <property type="entry name" value="B-cell CLL/lymphoma 6, member B"/>
    <property type="match status" value="1"/>
</dbReference>
<dbReference type="PROSITE" id="PS00028">
    <property type="entry name" value="ZINC_FINGER_C2H2_1"/>
    <property type="match status" value="9"/>
</dbReference>
<dbReference type="Gene3D" id="3.30.160.60">
    <property type="entry name" value="Classic Zinc Finger"/>
    <property type="match status" value="6"/>
</dbReference>
<dbReference type="Pfam" id="PF00096">
    <property type="entry name" value="zf-C2H2"/>
    <property type="match status" value="5"/>
</dbReference>
<feature type="domain" description="C2H2-type" evidence="8">
    <location>
        <begin position="448"/>
        <end position="475"/>
    </location>
</feature>
<proteinExistence type="predicted"/>
<feature type="compositionally biased region" description="Acidic residues" evidence="7">
    <location>
        <begin position="17"/>
        <end position="26"/>
    </location>
</feature>